<dbReference type="AlphaFoldDB" id="K4MT42"/>
<evidence type="ECO:0000256" key="1">
    <source>
        <dbReference type="SAM" id="SignalP"/>
    </source>
</evidence>
<dbReference type="PROSITE" id="PS51257">
    <property type="entry name" value="PROKAR_LIPOPROTEIN"/>
    <property type="match status" value="1"/>
</dbReference>
<accession>K4MT42</accession>
<keyword evidence="1" id="KW-0732">Signal</keyword>
<feature type="signal peptide" evidence="1">
    <location>
        <begin position="1"/>
        <end position="30"/>
    </location>
</feature>
<gene>
    <name evidence="2" type="primary">prcA</name>
</gene>
<dbReference type="NCBIfam" id="NF033597">
    <property type="entry name" value="denti_PrcA"/>
    <property type="match status" value="1"/>
</dbReference>
<feature type="chain" id="PRO_5003879033" evidence="1">
    <location>
        <begin position="31"/>
        <end position="640"/>
    </location>
</feature>
<sequence length="640" mass="69547">MSKKRWNAAALWCILLLAFLFGSCPQQKSASEPEKDPYPIPADAVSVEITVSDSVSGTLVDGTKLVVFDSVDGKQVTNQLTVRKGKVTAKVSPKKKYDFVLLGKKGTWAGSMLQDYYVPEGGLNGDKSLMMLQFEHGQITRDVTPPRIDKVTIENASGAVINDDHVIDNAVKKIYVEFTSKVGAVEDVAWNGFGAKLGIGWMPTSYAGIDGVYTPDNTPGDGIFTSEYVFDIERATMPNGNTELIIVGYDVANNRVEKHIPVSFNKTPAGASISNATFARAFVIMERVPFTNNTFSTEPGQGLVQLGSGHGVMPQALNPIEGHNSSYVAAFVFSVVDNASTPVPIMGFNLLRREKGSTDAPKFVSRTHYDEPKTETRPGWGVHQGFDTSSELEEGKEYEYEIEAFTATDTLKSPVLTGKVMEAFTYSLKAPENRKKISAAEAANMSYSCTISNKKLLTTEQADWCDLGLLILDGQGQPVFGSKLRYVFDGVTVGIGGGSTTGPDLLIDTIGFAPGNKPRRFSYKQHLAATPQILSYLQSHGINNLNDLITVNSSTGIITITDKFLKIAQFNVVAGTPMEYQAGVSYQWDIQDWGDNAYGLNDDRALRIVKMYGSSQSRTMGNNSSSGSNAVNGRFTFVIE</sequence>
<protein>
    <submittedName>
        <fullName evidence="2">PrcA</fullName>
    </submittedName>
</protein>
<evidence type="ECO:0000313" key="2">
    <source>
        <dbReference type="EMBL" id="AFV33667.1"/>
    </source>
</evidence>
<reference evidence="2" key="1">
    <citation type="journal article" date="2013" name="Mol. Oral. Microbiol.">
        <title>Conservation and revised annotation of the Treponema denticola prcB-prcA-prtP locus encoding the dentilisin (CTLP) protease complex.</title>
        <authorList>
            <person name="Goetting-Minesky M.P."/>
            <person name="Godovikova V."/>
            <person name="Li J.J."/>
            <person name="Seshadrinathan S."/>
            <person name="Timm J.C."/>
            <person name="Kamodia S.S."/>
            <person name="Fenno J.C."/>
        </authorList>
    </citation>
    <scope>NUCLEOTIDE SEQUENCE</scope>
    <source>
        <strain evidence="2">33521</strain>
    </source>
</reference>
<proteinExistence type="predicted"/>
<organism evidence="2">
    <name type="scientific">Treponema denticola</name>
    <dbReference type="NCBI Taxonomy" id="158"/>
    <lineage>
        <taxon>Bacteria</taxon>
        <taxon>Pseudomonadati</taxon>
        <taxon>Spirochaetota</taxon>
        <taxon>Spirochaetia</taxon>
        <taxon>Spirochaetales</taxon>
        <taxon>Treponemataceae</taxon>
        <taxon>Treponema</taxon>
    </lineage>
</organism>
<name>K4MT42_TREDN</name>
<dbReference type="EMBL" id="JX984657">
    <property type="protein sequence ID" value="AFV33667.1"/>
    <property type="molecule type" value="Genomic_DNA"/>
</dbReference>